<dbReference type="InterPro" id="IPR034660">
    <property type="entry name" value="DinB/YfiT-like"/>
</dbReference>
<evidence type="ECO:0000313" key="2">
    <source>
        <dbReference type="EMBL" id="KZS38111.1"/>
    </source>
</evidence>
<keyword evidence="3" id="KW-1185">Reference proteome</keyword>
<feature type="domain" description="DinB-like" evidence="1">
    <location>
        <begin position="10"/>
        <end position="144"/>
    </location>
</feature>
<dbReference type="SUPFAM" id="SSF109854">
    <property type="entry name" value="DinB/YfiT-like putative metalloenzymes"/>
    <property type="match status" value="1"/>
</dbReference>
<evidence type="ECO:0000313" key="3">
    <source>
        <dbReference type="Proteomes" id="UP000076715"/>
    </source>
</evidence>
<dbReference type="InterPro" id="IPR024775">
    <property type="entry name" value="DinB-like"/>
</dbReference>
<reference evidence="2 3" key="1">
    <citation type="submission" date="2016-01" db="EMBL/GenBank/DDBJ databases">
        <title>The draft genome sequence of Aquimarina sp. RZW4-3-2.</title>
        <authorList>
            <person name="Wang Y."/>
        </authorList>
    </citation>
    <scope>NUCLEOTIDE SEQUENCE [LARGE SCALE GENOMIC DNA]</scope>
    <source>
        <strain evidence="2 3">RZW4-3-2</strain>
    </source>
</reference>
<dbReference type="AlphaFoldDB" id="A0A162WHR4"/>
<protein>
    <recommendedName>
        <fullName evidence="1">DinB-like domain-containing protein</fullName>
    </recommendedName>
</protein>
<comment type="caution">
    <text evidence="2">The sequence shown here is derived from an EMBL/GenBank/DDBJ whole genome shotgun (WGS) entry which is preliminary data.</text>
</comment>
<dbReference type="OrthoDB" id="4295522at2"/>
<dbReference type="RefSeq" id="WP_066320007.1">
    <property type="nucleotide sequence ID" value="NZ_CANLSS010000020.1"/>
</dbReference>
<proteinExistence type="predicted"/>
<accession>A0A162WHR4</accession>
<dbReference type="STRING" id="1642818.AWE51_18880"/>
<dbReference type="Pfam" id="PF12867">
    <property type="entry name" value="DinB_2"/>
    <property type="match status" value="1"/>
</dbReference>
<dbReference type="Proteomes" id="UP000076715">
    <property type="component" value="Unassembled WGS sequence"/>
</dbReference>
<dbReference type="Gene3D" id="1.20.120.450">
    <property type="entry name" value="dinb family like domain"/>
    <property type="match status" value="1"/>
</dbReference>
<dbReference type="EMBL" id="LQRT01000060">
    <property type="protein sequence ID" value="KZS38111.1"/>
    <property type="molecule type" value="Genomic_DNA"/>
</dbReference>
<sequence length="151" mass="17376">MQDPIVITRVNRKLIEKILDNHTLEQLNKVPDGFRNNLIWNIAHVVVTQQLLVYKLSGLPMMIEEEMVNLYKKGTEFYREVTAEEVSKVKSLLFSTLDKTEEDLAAGIFKNYNEYETSTGFVLKSVQDALNFNNFHEGIHLGYILALKKAV</sequence>
<gene>
    <name evidence="2" type="ORF">AWE51_18880</name>
</gene>
<organism evidence="2 3">
    <name type="scientific">Aquimarina aggregata</name>
    <dbReference type="NCBI Taxonomy" id="1642818"/>
    <lineage>
        <taxon>Bacteria</taxon>
        <taxon>Pseudomonadati</taxon>
        <taxon>Bacteroidota</taxon>
        <taxon>Flavobacteriia</taxon>
        <taxon>Flavobacteriales</taxon>
        <taxon>Flavobacteriaceae</taxon>
        <taxon>Aquimarina</taxon>
    </lineage>
</organism>
<evidence type="ECO:0000259" key="1">
    <source>
        <dbReference type="Pfam" id="PF12867"/>
    </source>
</evidence>
<name>A0A162WHR4_9FLAO</name>